<proteinExistence type="predicted"/>
<keyword evidence="2" id="KW-1185">Reference proteome</keyword>
<gene>
    <name evidence="1" type="ORF">CCMSSC00406_0007738</name>
</gene>
<reference evidence="1 2" key="1">
    <citation type="journal article" date="2021" name="Appl. Environ. Microbiol.">
        <title>Genetic linkage and physical mapping for an oyster mushroom Pleurotus cornucopiae and QTL analysis for the trait cap color.</title>
        <authorList>
            <person name="Zhang Y."/>
            <person name="Gao W."/>
            <person name="Sonnenberg A."/>
            <person name="Chen Q."/>
            <person name="Zhang J."/>
            <person name="Huang C."/>
        </authorList>
    </citation>
    <scope>NUCLEOTIDE SEQUENCE [LARGE SCALE GENOMIC DNA]</scope>
    <source>
        <strain evidence="1">CCMSSC00406</strain>
    </source>
</reference>
<sequence>MPSSPASRSPLPAASKSDNDLKRYLETTNSSSTQDSYPTQDPHSFIPQLLPSDSHSSFPDIAVVRDAHHAGSSIYSSSYTLTPTATVNTGASSSIFNHNAGHTAPTQHSPHINIQAAAATPRTVQSNWPVSQGIETTMRTPPTASSAIRNSSSYTDHTTTASSHTYGVPHNSPTNLTYPIDLNPISSSHYSAQTMYGQGLNQTSPMYPQPSQYKTTVTADGRHSSIPFPSGDHLPFHNVDHYDYNSPPRQSTLAHHNGKGSPMHISRVVEDDSIGTYGGPPSSSMSQESSTPASAFSVGSISPLGTLATFAEANPSDSSFSASDLSNSKDSPMLTDPPTMYMDGYALGAAYMHDVDGYVGNFGFIPSPAPVLPYHLAYDYPQDADNERGVSTSGQNDVPNSVPTSALLLNPNTYVEPTEDHSHTQSAARGRGRGKARSTAVTGRGKMTQAGKGSPRGHLTLDTASINANDRGPDVGSPGSRKRSVNGMDDDESSDLPHDGSKGGSNTEGSDDREAKRARTQSDSMVTSPPLASSTRCHRATSLLSGSALAVKKGKSRRSVFDNGPQNGLLHTTANESTSMQHSPSPLGQVLPTNPSTENMWPPQSDSTADLYGHTTGDTTDTSARSAVEPESGEGSNEGSAFEDEEDGSEYEDEDDDDDEYVQGRSSGRRKSTTVRRAGKSGGKNVSAAWALEKVQGGSGGPIIDTSTCGVSHETNEATNMYNRNGKTRRKRISNIPLPIPVPNLTKKSRGRKVPSFPADLASIYGYDASAESSPSGYASREGISKRSTRGRRVPTVVGGPSLEERPFVCEVFECNKRFVRGEHLKRHVRSIHTLDKPFICPQKGCGKTFSRRDNLGQHARQRPTVLSPFYCQPGARLRPAQDSPQLQSFMADCHASGSRQPEKHGPEIDEADESVMIAIRALGDMRSQRMQETAPESSNTTSPGAPSSTVLPVESSNAEEDSTVTVASPGAQFVSRVSTLPLVNTAIRVYEHGKNSSRVVKYGAEMVESSIQSISRPVIERLPTNTLDEFACRQLDRLDRYRQPSGTGTEAPLLPSIKDANNDQEDGVSRSFETKSEIQRDNESNHSPLRSSNGSQHLANSPDHSPHSDALSNLAKPGTNADPPHEAKLTNGDAAGDNQAVVQRSRWHTVLSEAGGLSAALSDESMKRLKYCLEWLLYATSHIDAQMLVLRDFIAQLQPIPPNSDSLTLSTQSEFSPSVSHMHLRTLNNVRRDIVHTIRQVVDVVSKYAGGALPEPARTRVRGFILKLPQRWASRASTTAPIGAAIPSVASAVASMPEDTGVPGGLDSVREGREGKEREREERQSVAAAGAGGAASRRSSRASKRLQQRERGAASESGASTTPSASGATHRSHTTSPAHSRPTSPNNSAGGPPMTPGAAVVAAQRILTLATESLDMMRGVTGVLKDSLDRADAWVGRLRAVGIQRNGQGNIDDFGPGVPPLPISEEGEMPPEAMNGTSTTQSAALASARRGSLPSANTNQFTRSFGRPPSLSQSFASSSTYDGADANNTHIPRHQSYTTLPPREQERREYAYDSQPHSATFSLGVSRSSVPSTPGSMFGSSQPTLPGTPAEGEIMHGGLSFDSRFRYGESDLDGEASRMSMMSLASRRGSLADLLLAVDAAEGISGGVGTQPLKQPLESSRPIRNDSMDVDS</sequence>
<evidence type="ECO:0000313" key="1">
    <source>
        <dbReference type="EMBL" id="KAG9223876.1"/>
    </source>
</evidence>
<organism evidence="1 2">
    <name type="scientific">Pleurotus cornucopiae</name>
    <name type="common">Cornucopia mushroom</name>
    <dbReference type="NCBI Taxonomy" id="5321"/>
    <lineage>
        <taxon>Eukaryota</taxon>
        <taxon>Fungi</taxon>
        <taxon>Dikarya</taxon>
        <taxon>Basidiomycota</taxon>
        <taxon>Agaricomycotina</taxon>
        <taxon>Agaricomycetes</taxon>
        <taxon>Agaricomycetidae</taxon>
        <taxon>Agaricales</taxon>
        <taxon>Pleurotineae</taxon>
        <taxon>Pleurotaceae</taxon>
        <taxon>Pleurotus</taxon>
    </lineage>
</organism>
<evidence type="ECO:0000313" key="2">
    <source>
        <dbReference type="Proteomes" id="UP000824881"/>
    </source>
</evidence>
<dbReference type="EMBL" id="WQMT02000004">
    <property type="protein sequence ID" value="KAG9223876.1"/>
    <property type="molecule type" value="Genomic_DNA"/>
</dbReference>
<name>A0ACB7J1T2_PLECO</name>
<dbReference type="Proteomes" id="UP000824881">
    <property type="component" value="Unassembled WGS sequence"/>
</dbReference>
<accession>A0ACB7J1T2</accession>
<comment type="caution">
    <text evidence="1">The sequence shown here is derived from an EMBL/GenBank/DDBJ whole genome shotgun (WGS) entry which is preliminary data.</text>
</comment>
<protein>
    <submittedName>
        <fullName evidence="1">Uncharacterized protein</fullName>
    </submittedName>
</protein>